<organism evidence="1 2">
    <name type="scientific">Thermoanaerobacter thermohydrosulfuricus</name>
    <name type="common">Clostridium thermohydrosulfuricum</name>
    <dbReference type="NCBI Taxonomy" id="1516"/>
    <lineage>
        <taxon>Bacteria</taxon>
        <taxon>Bacillati</taxon>
        <taxon>Bacillota</taxon>
        <taxon>Clostridia</taxon>
        <taxon>Thermoanaerobacterales</taxon>
        <taxon>Thermoanaerobacteraceae</taxon>
        <taxon>Thermoanaerobacter</taxon>
    </lineage>
</organism>
<dbReference type="AlphaFoldDB" id="A0A1G7LRW2"/>
<name>A0A1G7LRW2_THETY</name>
<evidence type="ECO:0000313" key="2">
    <source>
        <dbReference type="Proteomes" id="UP000183404"/>
    </source>
</evidence>
<sequence>MKKQEPIVVWKIKCSGHYHKIGISPKGKLIFFNHSKEEIKTERILEKMTSRKSINECYNFAEAFKKYIKPLGSRVEDIPLKYKKRFSLSNYVVEQQNKAVERFLFNRDYNNLLKEENNFWLKIRNRIHNNYEAKIEIESWARKQLQSKTDKNVTDKNVSVWVNLFAAEQGEEPGIGIKTRIVEYNSANIEISSTITVSIKWYIAYKKGFAFVDDFFIVDVIQKINNNKYAVRTAQLVLKDDANIEVILKDIEVEKDQSGTWHCSTKEKAKKEENHIILEASLRCSGHIHKVGITNKGDVIFFNHTKQEIRNEAILEKVTGIPSTCQCYNFLKDYRKVVKGYSGSYFSSHTQVHKKIFNSNHVKAAQRKNMYRRYNDFSAAKNFSFLKYIVKKAWKELYITFGEFLSNNPNKDPNNEYRIVEVTNIDVPESFYYKGKHSNTPQIFWIHEEGGYGIERYFFTIHYSYKWYLIYKKFYDILKDFFIISIKEKVKPDTYVISGLYINESGEPIIADAKIEKIQNSWRIQLLSKGLSI</sequence>
<dbReference type="EMBL" id="FNBS01000015">
    <property type="protein sequence ID" value="SDF52252.1"/>
    <property type="molecule type" value="Genomic_DNA"/>
</dbReference>
<proteinExistence type="predicted"/>
<evidence type="ECO:0000313" key="1">
    <source>
        <dbReference type="EMBL" id="SDF52252.1"/>
    </source>
</evidence>
<gene>
    <name evidence="1" type="ORF">SAMN04244560_00859</name>
</gene>
<protein>
    <submittedName>
        <fullName evidence="1">Uncharacterized protein</fullName>
    </submittedName>
</protein>
<accession>A0A1G7LRW2</accession>
<dbReference type="RefSeq" id="WP_074592307.1">
    <property type="nucleotide sequence ID" value="NZ_FNBS01000015.1"/>
</dbReference>
<reference evidence="1 2" key="1">
    <citation type="submission" date="2016-10" db="EMBL/GenBank/DDBJ databases">
        <authorList>
            <person name="de Groot N.N."/>
        </authorList>
    </citation>
    <scope>NUCLEOTIDE SEQUENCE [LARGE SCALE GENOMIC DNA]</scope>
    <source>
        <strain evidence="1 2">DSM 569</strain>
    </source>
</reference>
<dbReference type="Proteomes" id="UP000183404">
    <property type="component" value="Unassembled WGS sequence"/>
</dbReference>